<organism evidence="2">
    <name type="scientific">White spot syndrome virus</name>
    <dbReference type="NCBI Taxonomy" id="342409"/>
    <lineage>
        <taxon>Viruses</taxon>
        <taxon>Viruses incertae sedis</taxon>
        <taxon>Naldaviricetes</taxon>
        <taxon>Nimaviridae</taxon>
        <taxon>Whispovirus</taxon>
    </lineage>
</organism>
<evidence type="ECO:0000313" key="2">
    <source>
        <dbReference type="EMBL" id="ATU83925.1"/>
    </source>
</evidence>
<dbReference type="Proteomes" id="UP000267516">
    <property type="component" value="Segment"/>
</dbReference>
<keyword evidence="1" id="KW-1133">Transmembrane helix</keyword>
<evidence type="ECO:0000256" key="1">
    <source>
        <dbReference type="SAM" id="Phobius"/>
    </source>
</evidence>
<accession>A0A2D3I6B6</accession>
<protein>
    <submittedName>
        <fullName evidence="2">ORF1067</fullName>
    </submittedName>
</protein>
<name>A0A2D3I6B6_9VIRU</name>
<proteinExistence type="predicted"/>
<keyword evidence="1" id="KW-0472">Membrane</keyword>
<reference evidence="2" key="1">
    <citation type="journal article" date="2018" name="Aquaculture">
        <title>Complete genome sequence of a white spot syndrome virus associated with a disease incursion in Australia.</title>
        <authorList>
            <person name="Oakey J."/>
            <person name="Smith C.S."/>
        </authorList>
    </citation>
    <scope>NUCLEOTIDE SEQUENCE [LARGE SCALE GENOMIC DNA]</scope>
    <source>
        <strain evidence="2">WSSV-AU</strain>
    </source>
</reference>
<dbReference type="EMBL" id="MF768985">
    <property type="protein sequence ID" value="ATU83925.1"/>
    <property type="molecule type" value="Genomic_DNA"/>
</dbReference>
<feature type="transmembrane region" description="Helical" evidence="1">
    <location>
        <begin position="41"/>
        <end position="63"/>
    </location>
</feature>
<keyword evidence="1" id="KW-0812">Transmembrane</keyword>
<sequence length="74" mass="8203">MAEALYSSRTSSLAHSLISASLNLHLLRSQSFLSILINEKASMYLFTLTIKCCLGSSCFFLYFENAQPPLPVLV</sequence>